<protein>
    <recommendedName>
        <fullName evidence="3">Transglycosylase SLT domain-containing protein</fullName>
    </recommendedName>
</protein>
<dbReference type="AlphaFoldDB" id="A0A3A5K052"/>
<dbReference type="RefSeq" id="WP_120062945.1">
    <property type="nucleotide sequence ID" value="NZ_QZWH01000001.1"/>
</dbReference>
<gene>
    <name evidence="1" type="ORF">D6029_00910</name>
</gene>
<dbReference type="Gene3D" id="1.10.530.10">
    <property type="match status" value="1"/>
</dbReference>
<dbReference type="OrthoDB" id="8812843at2"/>
<evidence type="ECO:0000313" key="2">
    <source>
        <dbReference type="Proteomes" id="UP000276295"/>
    </source>
</evidence>
<proteinExistence type="predicted"/>
<evidence type="ECO:0000313" key="1">
    <source>
        <dbReference type="EMBL" id="RJT28057.1"/>
    </source>
</evidence>
<keyword evidence="2" id="KW-1185">Reference proteome</keyword>
<evidence type="ECO:0008006" key="3">
    <source>
        <dbReference type="Google" id="ProtNLM"/>
    </source>
</evidence>
<accession>A0A3A5K052</accession>
<sequence length="237" mass="27756">MRDPNLEDKYCDIKSYNFPKWDVVDLSIWKMYQDDPDNYWGQSYLYLYKDSYIKFHKETIIKYSNEAKISPLLLASIAWQEAGGKPDNLKPQVLLFRQLIDSFKNNNDYSNRVSVGIVAMQIRVVAETLGINPRNLSNRQQLQISRCLQDDDFNLRMVALHLHSLIIHDFPDADTLNLNDAQIVLAGSRYNRGIERNLEDFTTALYLPKDDIKRDYISYGLAIIKRRERIKKLMGIQ</sequence>
<name>A0A3A5K052_9ENTR</name>
<comment type="caution">
    <text evidence="1">The sequence shown here is derived from an EMBL/GenBank/DDBJ whole genome shotgun (WGS) entry which is preliminary data.</text>
</comment>
<reference evidence="1 2" key="1">
    <citation type="submission" date="2018-09" db="EMBL/GenBank/DDBJ databases">
        <title>Draft genome sequence of Buttiauxella izardii CCUG 35510T.</title>
        <authorList>
            <person name="Salva-Serra F."/>
            <person name="Marathe N."/>
            <person name="Moore E."/>
            <person name="Stadler-Svensson L."/>
            <person name="Engstrom-Jakobsson H."/>
        </authorList>
    </citation>
    <scope>NUCLEOTIDE SEQUENCE [LARGE SCALE GENOMIC DNA]</scope>
    <source>
        <strain evidence="1 2">CCUG 35510</strain>
    </source>
</reference>
<dbReference type="Proteomes" id="UP000276295">
    <property type="component" value="Unassembled WGS sequence"/>
</dbReference>
<organism evidence="1 2">
    <name type="scientific">Buttiauxella izardii</name>
    <dbReference type="NCBI Taxonomy" id="82991"/>
    <lineage>
        <taxon>Bacteria</taxon>
        <taxon>Pseudomonadati</taxon>
        <taxon>Pseudomonadota</taxon>
        <taxon>Gammaproteobacteria</taxon>
        <taxon>Enterobacterales</taxon>
        <taxon>Enterobacteriaceae</taxon>
        <taxon>Buttiauxella</taxon>
    </lineage>
</organism>
<dbReference type="EMBL" id="QZWH01000001">
    <property type="protein sequence ID" value="RJT28057.1"/>
    <property type="molecule type" value="Genomic_DNA"/>
</dbReference>